<feature type="compositionally biased region" description="Basic residues" evidence="1">
    <location>
        <begin position="139"/>
        <end position="150"/>
    </location>
</feature>
<evidence type="ECO:0000256" key="1">
    <source>
        <dbReference type="SAM" id="MobiDB-lite"/>
    </source>
</evidence>
<dbReference type="Proteomes" id="UP001162162">
    <property type="component" value="Unassembled WGS sequence"/>
</dbReference>
<comment type="caution">
    <text evidence="2">The sequence shown here is derived from an EMBL/GenBank/DDBJ whole genome shotgun (WGS) entry which is preliminary data.</text>
</comment>
<dbReference type="GO" id="GO:0003676">
    <property type="term" value="F:nucleic acid binding"/>
    <property type="evidence" value="ECO:0007669"/>
    <property type="project" value="InterPro"/>
</dbReference>
<dbReference type="AlphaFoldDB" id="A0AAV8XZ27"/>
<dbReference type="EMBL" id="JAPWTK010000302">
    <property type="protein sequence ID" value="KAJ8943088.1"/>
    <property type="molecule type" value="Genomic_DNA"/>
</dbReference>
<evidence type="ECO:0000313" key="2">
    <source>
        <dbReference type="EMBL" id="KAJ8943088.1"/>
    </source>
</evidence>
<gene>
    <name evidence="2" type="ORF">NQ318_009162</name>
</gene>
<dbReference type="Gene3D" id="3.30.420.10">
    <property type="entry name" value="Ribonuclease H-like superfamily/Ribonuclease H"/>
    <property type="match status" value="1"/>
</dbReference>
<organism evidence="2 3">
    <name type="scientific">Aromia moschata</name>
    <dbReference type="NCBI Taxonomy" id="1265417"/>
    <lineage>
        <taxon>Eukaryota</taxon>
        <taxon>Metazoa</taxon>
        <taxon>Ecdysozoa</taxon>
        <taxon>Arthropoda</taxon>
        <taxon>Hexapoda</taxon>
        <taxon>Insecta</taxon>
        <taxon>Pterygota</taxon>
        <taxon>Neoptera</taxon>
        <taxon>Endopterygota</taxon>
        <taxon>Coleoptera</taxon>
        <taxon>Polyphaga</taxon>
        <taxon>Cucujiformia</taxon>
        <taxon>Chrysomeloidea</taxon>
        <taxon>Cerambycidae</taxon>
        <taxon>Cerambycinae</taxon>
        <taxon>Callichromatini</taxon>
        <taxon>Aromia</taxon>
    </lineage>
</organism>
<dbReference type="InterPro" id="IPR036691">
    <property type="entry name" value="Endo/exonu/phosph_ase_sf"/>
</dbReference>
<evidence type="ECO:0000313" key="3">
    <source>
        <dbReference type="Proteomes" id="UP001162162"/>
    </source>
</evidence>
<dbReference type="InterPro" id="IPR012337">
    <property type="entry name" value="RNaseH-like_sf"/>
</dbReference>
<dbReference type="InterPro" id="IPR036397">
    <property type="entry name" value="RNaseH_sf"/>
</dbReference>
<name>A0AAV8XZ27_9CUCU</name>
<sequence>MLMLHLGQMDNANRTILNALTVLTGNVEGEIWDTHVKTVPRGLNTTIHKVLGTSPSEILFGYEPRSADAFLLSELKLQVDRTEFDSVREQALECTSQAQDGQMEPNDAALIAVEAKELPKRPKVLAFFPGPGQEEKVRTRLGKAKPRPKSGRLDSPEPENRGGGQILAYSIDEASYGKLRQEQDLKKQKMPLRVLQANLQHCKAATAELAVLRGNFDVALIQEPWVNKGKVMGLGGLGELIYDRTSDHPRSCILTNHGLNILPAN</sequence>
<protein>
    <submittedName>
        <fullName evidence="2">Uncharacterized protein</fullName>
    </submittedName>
</protein>
<feature type="region of interest" description="Disordered" evidence="1">
    <location>
        <begin position="133"/>
        <end position="164"/>
    </location>
</feature>
<dbReference type="SUPFAM" id="SSF53098">
    <property type="entry name" value="Ribonuclease H-like"/>
    <property type="match status" value="1"/>
</dbReference>
<accession>A0AAV8XZ27</accession>
<keyword evidence="3" id="KW-1185">Reference proteome</keyword>
<proteinExistence type="predicted"/>
<reference evidence="2" key="1">
    <citation type="journal article" date="2023" name="Insect Mol. Biol.">
        <title>Genome sequencing provides insights into the evolution of gene families encoding plant cell wall-degrading enzymes in longhorned beetles.</title>
        <authorList>
            <person name="Shin N.R."/>
            <person name="Okamura Y."/>
            <person name="Kirsch R."/>
            <person name="Pauchet Y."/>
        </authorList>
    </citation>
    <scope>NUCLEOTIDE SEQUENCE</scope>
    <source>
        <strain evidence="2">AMC_N1</strain>
    </source>
</reference>
<dbReference type="SUPFAM" id="SSF56219">
    <property type="entry name" value="DNase I-like"/>
    <property type="match status" value="1"/>
</dbReference>
<dbReference type="Gene3D" id="3.60.10.10">
    <property type="entry name" value="Endonuclease/exonuclease/phosphatase"/>
    <property type="match status" value="1"/>
</dbReference>
<feature type="compositionally biased region" description="Basic and acidic residues" evidence="1">
    <location>
        <begin position="151"/>
        <end position="160"/>
    </location>
</feature>